<evidence type="ECO:0000256" key="4">
    <source>
        <dbReference type="ARBA" id="ARBA00022777"/>
    </source>
</evidence>
<dbReference type="PROSITE" id="PS50011">
    <property type="entry name" value="PROTEIN_KINASE_DOM"/>
    <property type="match status" value="1"/>
</dbReference>
<feature type="region of interest" description="Disordered" evidence="7">
    <location>
        <begin position="1358"/>
        <end position="1423"/>
    </location>
</feature>
<feature type="compositionally biased region" description="Polar residues" evidence="7">
    <location>
        <begin position="465"/>
        <end position="484"/>
    </location>
</feature>
<feature type="compositionally biased region" description="Low complexity" evidence="7">
    <location>
        <begin position="1971"/>
        <end position="1986"/>
    </location>
</feature>
<feature type="compositionally biased region" description="Basic and acidic residues" evidence="7">
    <location>
        <begin position="781"/>
        <end position="790"/>
    </location>
</feature>
<keyword evidence="3 6" id="KW-0547">Nucleotide-binding</keyword>
<evidence type="ECO:0000259" key="8">
    <source>
        <dbReference type="PROSITE" id="PS50011"/>
    </source>
</evidence>
<dbReference type="EnsemblMetazoa" id="tetur14g03260.1">
    <property type="protein sequence ID" value="tetur14g03260.1"/>
    <property type="gene ID" value="tetur14g03260"/>
</dbReference>
<evidence type="ECO:0000256" key="5">
    <source>
        <dbReference type="ARBA" id="ARBA00022840"/>
    </source>
</evidence>
<feature type="compositionally biased region" description="Polar residues" evidence="7">
    <location>
        <begin position="1402"/>
        <end position="1423"/>
    </location>
</feature>
<dbReference type="SUPFAM" id="SSF56112">
    <property type="entry name" value="Protein kinase-like (PK-like)"/>
    <property type="match status" value="1"/>
</dbReference>
<feature type="region of interest" description="Disordered" evidence="7">
    <location>
        <begin position="306"/>
        <end position="350"/>
    </location>
</feature>
<proteinExistence type="predicted"/>
<feature type="compositionally biased region" description="Low complexity" evidence="7">
    <location>
        <begin position="1012"/>
        <end position="1024"/>
    </location>
</feature>
<feature type="compositionally biased region" description="Polar residues" evidence="7">
    <location>
        <begin position="948"/>
        <end position="959"/>
    </location>
</feature>
<evidence type="ECO:0000313" key="9">
    <source>
        <dbReference type="EnsemblMetazoa" id="tetur14g03260.1"/>
    </source>
</evidence>
<keyword evidence="2" id="KW-0808">Transferase</keyword>
<dbReference type="FunFam" id="3.30.200.20:FF:000042">
    <property type="entry name" value="Aurora kinase A"/>
    <property type="match status" value="1"/>
</dbReference>
<feature type="region of interest" description="Disordered" evidence="7">
    <location>
        <begin position="1970"/>
        <end position="2085"/>
    </location>
</feature>
<feature type="compositionally biased region" description="Polar residues" evidence="7">
    <location>
        <begin position="1368"/>
        <end position="1380"/>
    </location>
</feature>
<evidence type="ECO:0000256" key="3">
    <source>
        <dbReference type="ARBA" id="ARBA00022741"/>
    </source>
</evidence>
<protein>
    <recommendedName>
        <fullName evidence="8">Protein kinase domain-containing protein</fullName>
    </recommendedName>
</protein>
<feature type="compositionally biased region" description="Low complexity" evidence="7">
    <location>
        <begin position="428"/>
        <end position="442"/>
    </location>
</feature>
<feature type="region of interest" description="Disordered" evidence="7">
    <location>
        <begin position="1742"/>
        <end position="1830"/>
    </location>
</feature>
<feature type="domain" description="Protein kinase" evidence="8">
    <location>
        <begin position="23"/>
        <end position="283"/>
    </location>
</feature>
<feature type="compositionally biased region" description="Polar residues" evidence="7">
    <location>
        <begin position="2030"/>
        <end position="2057"/>
    </location>
</feature>
<feature type="compositionally biased region" description="Polar residues" evidence="7">
    <location>
        <begin position="545"/>
        <end position="580"/>
    </location>
</feature>
<feature type="compositionally biased region" description="Basic and acidic residues" evidence="7">
    <location>
        <begin position="1767"/>
        <end position="1794"/>
    </location>
</feature>
<keyword evidence="4" id="KW-0418">Kinase</keyword>
<feature type="compositionally biased region" description="Low complexity" evidence="7">
    <location>
        <begin position="527"/>
        <end position="542"/>
    </location>
</feature>
<accession>T1KLQ4</accession>
<evidence type="ECO:0000256" key="1">
    <source>
        <dbReference type="ARBA" id="ARBA00022527"/>
    </source>
</evidence>
<dbReference type="PROSITE" id="PS00108">
    <property type="entry name" value="PROTEIN_KINASE_ST"/>
    <property type="match status" value="1"/>
</dbReference>
<keyword evidence="5 6" id="KW-0067">ATP-binding</keyword>
<evidence type="ECO:0000256" key="6">
    <source>
        <dbReference type="PROSITE-ProRule" id="PRU10141"/>
    </source>
</evidence>
<feature type="compositionally biased region" description="Basic and acidic residues" evidence="7">
    <location>
        <begin position="1820"/>
        <end position="1830"/>
    </location>
</feature>
<evidence type="ECO:0000256" key="2">
    <source>
        <dbReference type="ARBA" id="ARBA00022679"/>
    </source>
</evidence>
<dbReference type="STRING" id="32264.T1KLQ4"/>
<reference evidence="10" key="1">
    <citation type="submission" date="2011-08" db="EMBL/GenBank/DDBJ databases">
        <authorList>
            <person name="Rombauts S."/>
        </authorList>
    </citation>
    <scope>NUCLEOTIDE SEQUENCE</scope>
    <source>
        <strain evidence="10">London</strain>
    </source>
</reference>
<dbReference type="InterPro" id="IPR008271">
    <property type="entry name" value="Ser/Thr_kinase_AS"/>
</dbReference>
<feature type="compositionally biased region" description="Low complexity" evidence="7">
    <location>
        <begin position="674"/>
        <end position="697"/>
    </location>
</feature>
<sequence length="2108" mass="232108">MVQANTTTGLIKHDKKHRLKQRFEVKHKLGQGTYGKVQLAINKETGQEVAIKTIKKSKIQSEQDLVRIRREIQIMSSIQHPHIIHIYEVFENKEKIVLVMQYASGGELYEYVSDRKLLSDNEARRLFRQIATAVYYCHKNKVCHRDLKLENILLDHNGNAKIADFGLSNVFDEKHFLNTFCGSPLYASPEIVKGIPYYGAEVDCWSLGVLLYTLVYGAMPFDGSNFKRLVKQISESSYFEPKQKSEASGLIKRLLAVDPNKRATIIDICTDWWVNKGYEHSLLQVAEDLSNLTPVRLDVLLALAPTSPPTKSERQHPLAKKESESEENSKQRGSEAVLYPPCSDYQADTSELSTDIPTYAEEEEELADASEIVDDGDEFLPSAVAAALQDEYQEAIDKKDEIEQAQASGITGTEDNEATKSTKRIAGSSFDSSVSQTQSQSQITKRKKPKKGSDVTVNDTDDKQASTSGYISDVTSITATSQMVTDDLSNETGETITAIDEHSEVEQKSENDATMLNQTVPLDSLPDETISTSSEISSLLDTSKVDSTQPTLHTQSSASIKTLTAKDSQATLSESSTSTLIDEPRSQISQQKSVSSSSVKSKSKSASPKRPISSKTSHVSSTPTASSTVTSNKPSTSSSPSSKVSDKRIKPVDKGPKKAKESPPKSIKDEEPAKASTSSTTKKDSSSSIASPSASNSEIGDSQPTTPDAEKTKPWLERRSSVNRKVGKISYPKFLENTTPPEKKPVPTYGKISTAKKLFETRRSSIDKDKERVIPMVKVSDAKQAFERRASMPASQAPLWKNAGERKGSLITQSSLDETSSRILSKEKSSTETKPTTRPKKSSLSPDKRRSPNKSTVTKIADKSPEAKPSKKSDLKSETSQKPKELSPAKGKSEISDQIIVNKKSDDAGVTIKPTDENKQQKVKQETQHDDQQVKPKESGSVGDGGNESVSRLTDSPSIVHNEDERKLVAKDIIKKQIAKAKLQELRQSSIESYESNLSASDQGKLNCQGGSEESSTSSTASTAKPKSYVKAPQPFIKEEIKPTPVRSVAEIKLSSKPKLGLDIEAAHRGQQQKQQKEIEEVAPTNIVEPPSTAGTQNQESNPGTPSTALSKAAPITRSYKKVIFTKDGACITETGKIIAEEGADGSFSRIEKKSKVTHYPVGAASSARSESSEETRTVKSFGGSADDGRNGSVSPPAVRPIPDLRRSESASSSGSTDIFDDIFDTWSGDPVFSNLSGRMRSIFSQSRSPFASLWGTGRSKKAKKKSRAESAERKPKTETQLGSGWRRTPGHGTDQEYSDTDTDTEQSIGFGGGGGLWKFLGSNPSSSNLLDRHRSLLSKHFGSDDFFSDNEPFGSSFRRSLSRDRGSTSFGPTRSSATPTVRMVINPLRNIDSATRMATPPSKQDSLDSNESGGSNAQHINSASFFSRPVTGRPYARTISRESQRQREGCEDNIGGTSGATSLDLDESGPRRRVEKWLDMNRDDDEIDQNHPISMYTTIRPRPINRYGRSVSSRFGFDLGSVDSNRVLDPPSGSNLSFSTTQEIQIGSPKVSETSRFVRDDSMTAKPRSEVIIPVNRNTSPIVTSNSNKPLITMKLSLGGGNEPRESRTLISSSGVGGGGRLGLSSSGIVETPGTADSDDWSSPVLLPENSSLLDQLRTHGYRNLVSQRLSGLSGASGGGESRLTNNKNQCKTEINVDIVRNNDKCKFNNKKGSEYVNSKEINHHRPSLNQHLNPFHLHQQSETDCGPEITSKSSAPPQACFNRQKSNDNKSFHHLSKDAYDDINRKNVKNDVDNNEDTSASHRSLINNANSSTTSNDPNHKETLQERILRKSYYSRFNHPLERRGSSNRRRTSLIENGDRLFDFSLFDNPHYSRHYPSTSTSNHPHSHHPDLQPFDSLGNHHHSQQQNLHLKPPLFLTNDQFIQRVQVRAQQLIEEARERRDRINSKLMSSLRPTTFDLNHDRDDFFGHGNHSNNSSHSLAYSSRSREPSPMFSRRTSSFSGSEEVDLKSRRPSSSTTSTTTSQPSTNKTMNGNSKSFSRSQSARTNSTRYTNGHSQDLDDDLIDNIDDSNQFASDDNDFGDDLTSRAQVVSEALRLLKERALQEN</sequence>
<feature type="compositionally biased region" description="Polar residues" evidence="7">
    <location>
        <begin position="512"/>
        <end position="521"/>
    </location>
</feature>
<feature type="compositionally biased region" description="Polar residues" evidence="7">
    <location>
        <begin position="1803"/>
        <end position="1819"/>
    </location>
</feature>
<dbReference type="PANTHER" id="PTHR24346:SF93">
    <property type="entry name" value="NUAK FAMILY SNF1-LIKE KINASE 1"/>
    <property type="match status" value="1"/>
</dbReference>
<reference evidence="9" key="2">
    <citation type="submission" date="2015-06" db="UniProtKB">
        <authorList>
            <consortium name="EnsemblMetazoa"/>
        </authorList>
    </citation>
    <scope>IDENTIFICATION</scope>
</reference>
<feature type="region of interest" description="Disordered" evidence="7">
    <location>
        <begin position="1439"/>
        <end position="1470"/>
    </location>
</feature>
<feature type="compositionally biased region" description="Polar residues" evidence="7">
    <location>
        <begin position="810"/>
        <end position="823"/>
    </location>
</feature>
<dbReference type="Proteomes" id="UP000015104">
    <property type="component" value="Unassembled WGS sequence"/>
</dbReference>
<feature type="compositionally biased region" description="Basic and acidic residues" evidence="7">
    <location>
        <begin position="1268"/>
        <end position="1278"/>
    </location>
</feature>
<feature type="compositionally biased region" description="Basic and acidic residues" evidence="7">
    <location>
        <begin position="499"/>
        <end position="511"/>
    </location>
</feature>
<dbReference type="EMBL" id="CAEY01000212">
    <property type="status" value="NOT_ANNOTATED_CDS"/>
    <property type="molecule type" value="Genomic_DNA"/>
</dbReference>
<feature type="compositionally biased region" description="Polar residues" evidence="7">
    <location>
        <begin position="1093"/>
        <end position="1110"/>
    </location>
</feature>
<feature type="region of interest" description="Disordered" evidence="7">
    <location>
        <begin position="992"/>
        <end position="1033"/>
    </location>
</feature>
<evidence type="ECO:0000256" key="7">
    <source>
        <dbReference type="SAM" id="MobiDB-lite"/>
    </source>
</evidence>
<dbReference type="CDD" id="cd14073">
    <property type="entry name" value="STKc_NUAK"/>
    <property type="match status" value="1"/>
</dbReference>
<dbReference type="PROSITE" id="PS00107">
    <property type="entry name" value="PROTEIN_KINASE_ATP"/>
    <property type="match status" value="1"/>
</dbReference>
<organism evidence="9 10">
    <name type="scientific">Tetranychus urticae</name>
    <name type="common">Two-spotted spider mite</name>
    <dbReference type="NCBI Taxonomy" id="32264"/>
    <lineage>
        <taxon>Eukaryota</taxon>
        <taxon>Metazoa</taxon>
        <taxon>Ecdysozoa</taxon>
        <taxon>Arthropoda</taxon>
        <taxon>Chelicerata</taxon>
        <taxon>Arachnida</taxon>
        <taxon>Acari</taxon>
        <taxon>Acariformes</taxon>
        <taxon>Trombidiformes</taxon>
        <taxon>Prostigmata</taxon>
        <taxon>Eleutherengona</taxon>
        <taxon>Raphignathae</taxon>
        <taxon>Tetranychoidea</taxon>
        <taxon>Tetranychidae</taxon>
        <taxon>Tetranychus</taxon>
    </lineage>
</organism>
<feature type="compositionally biased region" description="Basic and acidic residues" evidence="7">
    <location>
        <begin position="1440"/>
        <end position="1451"/>
    </location>
</feature>
<feature type="region of interest" description="Disordered" evidence="7">
    <location>
        <begin position="781"/>
        <end position="966"/>
    </location>
</feature>
<feature type="compositionally biased region" description="Acidic residues" evidence="7">
    <location>
        <begin position="2061"/>
        <end position="2070"/>
    </location>
</feature>
<dbReference type="InterPro" id="IPR017441">
    <property type="entry name" value="Protein_kinase_ATP_BS"/>
</dbReference>
<feature type="region of interest" description="Disordered" evidence="7">
    <location>
        <begin position="395"/>
        <end position="749"/>
    </location>
</feature>
<feature type="region of interest" description="Disordered" evidence="7">
    <location>
        <begin position="1063"/>
        <end position="1113"/>
    </location>
</feature>
<dbReference type="FunFam" id="1.10.510.10:FF:000389">
    <property type="entry name" value="Uncharacterized protein, isoform E"/>
    <property type="match status" value="1"/>
</dbReference>
<evidence type="ECO:0000313" key="10">
    <source>
        <dbReference type="Proteomes" id="UP000015104"/>
    </source>
</evidence>
<feature type="compositionally biased region" description="Basic and acidic residues" evidence="7">
    <location>
        <begin position="644"/>
        <end position="673"/>
    </location>
</feature>
<dbReference type="GO" id="GO:0035556">
    <property type="term" value="P:intracellular signal transduction"/>
    <property type="evidence" value="ECO:0007669"/>
    <property type="project" value="TreeGrafter"/>
</dbReference>
<dbReference type="GO" id="GO:0005737">
    <property type="term" value="C:cytoplasm"/>
    <property type="evidence" value="ECO:0007669"/>
    <property type="project" value="TreeGrafter"/>
</dbReference>
<dbReference type="GO" id="GO:0050321">
    <property type="term" value="F:tau-protein kinase activity"/>
    <property type="evidence" value="ECO:0007669"/>
    <property type="project" value="TreeGrafter"/>
</dbReference>
<feature type="compositionally biased region" description="Polar residues" evidence="7">
    <location>
        <begin position="1752"/>
        <end position="1766"/>
    </location>
</feature>
<feature type="compositionally biased region" description="Basic and acidic residues" evidence="7">
    <location>
        <begin position="860"/>
        <end position="895"/>
    </location>
</feature>
<feature type="region of interest" description="Disordered" evidence="7">
    <location>
        <begin position="1877"/>
        <end position="1910"/>
    </location>
</feature>
<dbReference type="InterPro" id="IPR000719">
    <property type="entry name" value="Prot_kinase_dom"/>
</dbReference>
<feature type="compositionally biased region" description="Polar residues" evidence="7">
    <location>
        <begin position="992"/>
        <end position="1010"/>
    </location>
</feature>
<dbReference type="GO" id="GO:0000226">
    <property type="term" value="P:microtubule cytoskeleton organization"/>
    <property type="evidence" value="ECO:0007669"/>
    <property type="project" value="TreeGrafter"/>
</dbReference>
<dbReference type="InterPro" id="IPR011009">
    <property type="entry name" value="Kinase-like_dom_sf"/>
</dbReference>
<dbReference type="SMART" id="SM00220">
    <property type="entry name" value="S_TKc"/>
    <property type="match status" value="1"/>
</dbReference>
<dbReference type="GO" id="GO:0005524">
    <property type="term" value="F:ATP binding"/>
    <property type="evidence" value="ECO:0007669"/>
    <property type="project" value="UniProtKB-UniRule"/>
</dbReference>
<dbReference type="Gene3D" id="1.10.510.10">
    <property type="entry name" value="Transferase(Phosphotransferase) domain 1"/>
    <property type="match status" value="1"/>
</dbReference>
<feature type="region of interest" description="Disordered" evidence="7">
    <location>
        <begin position="1138"/>
        <end position="1222"/>
    </location>
</feature>
<dbReference type="HOGENOM" id="CLU_232296_0_0_1"/>
<feature type="binding site" evidence="6">
    <location>
        <position position="56"/>
    </location>
    <ligand>
        <name>ATP</name>
        <dbReference type="ChEBI" id="CHEBI:30616"/>
    </ligand>
</feature>
<name>T1KLQ4_TETUR</name>
<feature type="compositionally biased region" description="Basic and acidic residues" evidence="7">
    <location>
        <begin position="914"/>
        <end position="938"/>
    </location>
</feature>
<keyword evidence="1" id="KW-0723">Serine/threonine-protein kinase</keyword>
<feature type="compositionally biased region" description="Basic and acidic residues" evidence="7">
    <location>
        <begin position="311"/>
        <end position="333"/>
    </location>
</feature>
<feature type="region of interest" description="Disordered" evidence="7">
    <location>
        <begin position="1251"/>
        <end position="1305"/>
    </location>
</feature>
<dbReference type="Pfam" id="PF00069">
    <property type="entry name" value="Pkinase"/>
    <property type="match status" value="1"/>
</dbReference>
<feature type="compositionally biased region" description="Basic and acidic residues" evidence="7">
    <location>
        <begin position="708"/>
        <end position="720"/>
    </location>
</feature>
<feature type="compositionally biased region" description="Low complexity" evidence="7">
    <location>
        <begin position="586"/>
        <end position="643"/>
    </location>
</feature>
<feature type="compositionally biased region" description="Low complexity" evidence="7">
    <location>
        <begin position="2015"/>
        <end position="2029"/>
    </location>
</feature>
<dbReference type="eggNOG" id="KOG0611">
    <property type="taxonomic scope" value="Eukaryota"/>
</dbReference>
<keyword evidence="10" id="KW-1185">Reference proteome</keyword>
<dbReference type="PANTHER" id="PTHR24346">
    <property type="entry name" value="MAP/MICROTUBULE AFFINITY-REGULATING KINASE"/>
    <property type="match status" value="1"/>
</dbReference>